<keyword evidence="8 10" id="KW-0675">Receptor</keyword>
<keyword evidence="9 10" id="KW-0807">Transducer</keyword>
<dbReference type="OrthoDB" id="6597368at2759"/>
<keyword evidence="7 10" id="KW-0472">Membrane</keyword>
<organism evidence="11">
    <name type="scientific">Musca domestica</name>
    <name type="common">House fly</name>
    <dbReference type="NCBI Taxonomy" id="7370"/>
    <lineage>
        <taxon>Eukaryota</taxon>
        <taxon>Metazoa</taxon>
        <taxon>Ecdysozoa</taxon>
        <taxon>Arthropoda</taxon>
        <taxon>Hexapoda</taxon>
        <taxon>Insecta</taxon>
        <taxon>Pterygota</taxon>
        <taxon>Neoptera</taxon>
        <taxon>Endopterygota</taxon>
        <taxon>Diptera</taxon>
        <taxon>Brachycera</taxon>
        <taxon>Muscomorpha</taxon>
        <taxon>Muscoidea</taxon>
        <taxon>Muscidae</taxon>
        <taxon>Musca</taxon>
    </lineage>
</organism>
<dbReference type="GO" id="GO:0004984">
    <property type="term" value="F:olfactory receptor activity"/>
    <property type="evidence" value="ECO:0007669"/>
    <property type="project" value="InterPro"/>
</dbReference>
<dbReference type="KEGG" id="mde:101896130"/>
<evidence type="ECO:0000256" key="2">
    <source>
        <dbReference type="ARBA" id="ARBA00022475"/>
    </source>
</evidence>
<keyword evidence="2" id="KW-1003">Cell membrane</keyword>
<keyword evidence="5 10" id="KW-0552">Olfaction</keyword>
<dbReference type="VEuPathDB" id="VectorBase:MDOMA2_016305"/>
<evidence type="ECO:0000256" key="8">
    <source>
        <dbReference type="ARBA" id="ARBA00023170"/>
    </source>
</evidence>
<evidence type="ECO:0000313" key="13">
    <source>
        <dbReference type="RefSeq" id="XP_058988261.1"/>
    </source>
</evidence>
<feature type="transmembrane region" description="Helical" evidence="10">
    <location>
        <begin position="47"/>
        <end position="70"/>
    </location>
</feature>
<feature type="transmembrane region" description="Helical" evidence="10">
    <location>
        <begin position="309"/>
        <end position="329"/>
    </location>
</feature>
<dbReference type="PANTHER" id="PTHR21137:SF35">
    <property type="entry name" value="ODORANT RECEPTOR 19A-RELATED"/>
    <property type="match status" value="1"/>
</dbReference>
<keyword evidence="12" id="KW-1185">Reference proteome</keyword>
<name>A0A1I8MIS4_MUSDO</name>
<feature type="transmembrane region" description="Helical" evidence="10">
    <location>
        <begin position="277"/>
        <end position="297"/>
    </location>
</feature>
<dbReference type="Pfam" id="PF02949">
    <property type="entry name" value="7tm_6"/>
    <property type="match status" value="1"/>
</dbReference>
<dbReference type="GO" id="GO:0007165">
    <property type="term" value="P:signal transduction"/>
    <property type="evidence" value="ECO:0007669"/>
    <property type="project" value="UniProtKB-KW"/>
</dbReference>
<dbReference type="RefSeq" id="XP_005188267.2">
    <property type="nucleotide sequence ID" value="XM_005188210.3"/>
</dbReference>
<comment type="caution">
    <text evidence="10">Lacks conserved residue(s) required for the propagation of feature annotation.</text>
</comment>
<dbReference type="GO" id="GO:0005549">
    <property type="term" value="F:odorant binding"/>
    <property type="evidence" value="ECO:0007669"/>
    <property type="project" value="InterPro"/>
</dbReference>
<reference evidence="11" key="1">
    <citation type="submission" date="2020-05" db="UniProtKB">
        <authorList>
            <consortium name="EnsemblMetazoa"/>
        </authorList>
    </citation>
    <scope>IDENTIFICATION</scope>
    <source>
        <strain evidence="11">Aabys</strain>
    </source>
</reference>
<evidence type="ECO:0000256" key="7">
    <source>
        <dbReference type="ARBA" id="ARBA00023136"/>
    </source>
</evidence>
<dbReference type="eggNOG" id="ENOG502SAW0">
    <property type="taxonomic scope" value="Eukaryota"/>
</dbReference>
<dbReference type="VEuPathDB" id="VectorBase:MDOA005313"/>
<gene>
    <name evidence="11" type="primary">101896130</name>
    <name evidence="13" type="synonym">LOC131807205</name>
</gene>
<evidence type="ECO:0000256" key="10">
    <source>
        <dbReference type="RuleBase" id="RU351113"/>
    </source>
</evidence>
<evidence type="ECO:0000313" key="12">
    <source>
        <dbReference type="Proteomes" id="UP001652621"/>
    </source>
</evidence>
<comment type="similarity">
    <text evidence="10">Belongs to the insect chemoreceptor superfamily. Heteromeric odorant receptor channel (TC 1.A.69) family.</text>
</comment>
<proteinExistence type="inferred from homology"/>
<dbReference type="EnsemblMetazoa" id="MDOA005313-RA">
    <property type="protein sequence ID" value="MDOA005313-PA"/>
    <property type="gene ID" value="MDOA005313"/>
</dbReference>
<keyword evidence="3 10" id="KW-0716">Sensory transduction</keyword>
<dbReference type="GO" id="GO:0005886">
    <property type="term" value="C:plasma membrane"/>
    <property type="evidence" value="ECO:0007669"/>
    <property type="project" value="UniProtKB-SubCell"/>
</dbReference>
<dbReference type="RefSeq" id="XP_058988261.1">
    <property type="nucleotide sequence ID" value="XM_059132278.1"/>
</dbReference>
<evidence type="ECO:0000256" key="9">
    <source>
        <dbReference type="ARBA" id="ARBA00023224"/>
    </source>
</evidence>
<reference evidence="13" key="2">
    <citation type="submission" date="2025-05" db="UniProtKB">
        <authorList>
            <consortium name="RefSeq"/>
        </authorList>
    </citation>
    <scope>IDENTIFICATION</scope>
    <source>
        <strain evidence="13">Aabys</strain>
        <tissue evidence="13">Whole body</tissue>
    </source>
</reference>
<evidence type="ECO:0000256" key="5">
    <source>
        <dbReference type="ARBA" id="ARBA00022725"/>
    </source>
</evidence>
<dbReference type="AlphaFoldDB" id="A0A1I8MIS4"/>
<protein>
    <recommendedName>
        <fullName evidence="10">Odorant receptor</fullName>
    </recommendedName>
</protein>
<evidence type="ECO:0000313" key="11">
    <source>
        <dbReference type="EnsemblMetazoa" id="MDOA005313-PA"/>
    </source>
</evidence>
<feature type="transmembrane region" description="Helical" evidence="10">
    <location>
        <begin position="138"/>
        <end position="158"/>
    </location>
</feature>
<evidence type="ECO:0000256" key="4">
    <source>
        <dbReference type="ARBA" id="ARBA00022692"/>
    </source>
</evidence>
<evidence type="ECO:0000256" key="6">
    <source>
        <dbReference type="ARBA" id="ARBA00022989"/>
    </source>
</evidence>
<keyword evidence="6 10" id="KW-1133">Transmembrane helix</keyword>
<evidence type="ECO:0000256" key="1">
    <source>
        <dbReference type="ARBA" id="ARBA00004651"/>
    </source>
</evidence>
<feature type="transmembrane region" description="Helical" evidence="10">
    <location>
        <begin position="178"/>
        <end position="197"/>
    </location>
</feature>
<evidence type="ECO:0000256" key="3">
    <source>
        <dbReference type="ARBA" id="ARBA00022606"/>
    </source>
</evidence>
<sequence length="403" mass="46225">MTNALTDNNKNIYSKLDTNVAFEYHWKVWRWTGIKPPQDMNPQLYRLYAIVLNFLATVLFPLSLIANVFFTQNLQQLCENLTITISDCQSNLKFINVFLVRHQLDRIKSILRRLDRRVQDDKEFAVLKSAIATARSSFLIFFRLYSFGTTLSVVKVALAESRSLLFPAWFGVNWDGNLSTYVVVIVYQFFGLAVQALQNVANDSYPPAYLVILSAHMRALEIRVKAVGQFRQEGMQQPLTLSAEEQAKCLKEFNECIKDYLNILKLHSIIQRIISKACLAQFACSALVQCTVGLHFMYVVDAANYEAQLMSIIFFVAVTLEAFVICYFGHMMSLQSSNLTYAFYSCGWLAQSPEFKRNLIITLMRTQRTSTIRAGSYIPVDLPTFVVLMKYAYSVFTLLIRFK</sequence>
<comment type="subcellular location">
    <subcellularLocation>
        <location evidence="1 10">Cell membrane</location>
        <topology evidence="1 10">Multi-pass membrane protein</topology>
    </subcellularLocation>
</comment>
<dbReference type="InterPro" id="IPR004117">
    <property type="entry name" value="7tm6_olfct_rcpt"/>
</dbReference>
<keyword evidence="4 10" id="KW-0812">Transmembrane</keyword>
<accession>A0A1I8MIS4</accession>
<dbReference type="PANTHER" id="PTHR21137">
    <property type="entry name" value="ODORANT RECEPTOR"/>
    <property type="match status" value="1"/>
</dbReference>
<dbReference type="Proteomes" id="UP001652621">
    <property type="component" value="Unplaced"/>
</dbReference>